<gene>
    <name evidence="3" type="ORF">BBEV_0819</name>
</gene>
<dbReference type="GO" id="GO:0046872">
    <property type="term" value="F:metal ion binding"/>
    <property type="evidence" value="ECO:0007669"/>
    <property type="project" value="UniProtKB-KW"/>
</dbReference>
<dbReference type="Proteomes" id="UP000094463">
    <property type="component" value="Chromosome"/>
</dbReference>
<sequence length="164" mass="18721">MIKRIVLVLVMLLTVGANQVLAETYDMNHEKVAEIAGHLSMEGHSEHDLATCSTKYNYYNEIADMLNEGYDKDEILGEYKAMFGEEGFRSPDRRGFSLTAWVLPFVVLGAGSYAFYVRLRNNVNAQKKNGENEPADVKIDQDAEKRAEDDILRSIIEEEKRKHF</sequence>
<feature type="chain" id="PRO_5011023705" description="Cytochrome c-type biogenesis protein" evidence="1">
    <location>
        <begin position="23"/>
        <end position="164"/>
    </location>
</feature>
<keyword evidence="1" id="KW-0349">Heme</keyword>
<dbReference type="Pfam" id="PF03918">
    <property type="entry name" value="CcmH"/>
    <property type="match status" value="1"/>
</dbReference>
<keyword evidence="1" id="KW-0472">Membrane</keyword>
<dbReference type="KEGG" id="bbev:BBEV_0819"/>
<keyword evidence="1" id="KW-0732">Signal</keyword>
<dbReference type="AlphaFoldDB" id="A0A1D7QT54"/>
<evidence type="ECO:0000313" key="4">
    <source>
        <dbReference type="Proteomes" id="UP000094463"/>
    </source>
</evidence>
<keyword evidence="1" id="KW-0812">Transmembrane</keyword>
<dbReference type="RefSeq" id="WP_069364305.1">
    <property type="nucleotide sequence ID" value="NZ_CP012502.1"/>
</dbReference>
<keyword evidence="4" id="KW-1185">Reference proteome</keyword>
<feature type="signal peptide" evidence="1">
    <location>
        <begin position="1"/>
        <end position="22"/>
    </location>
</feature>
<dbReference type="OrthoDB" id="121848at2"/>
<protein>
    <recommendedName>
        <fullName evidence="1">Cytochrome c-type biogenesis protein</fullName>
    </recommendedName>
</protein>
<proteinExistence type="inferred from homology"/>
<accession>A0A1D7QT54</accession>
<dbReference type="PATRIC" id="fig|632773.3.peg.865"/>
<name>A0A1D7QT54_9BACI</name>
<evidence type="ECO:0000313" key="3">
    <source>
        <dbReference type="EMBL" id="AOM82190.1"/>
    </source>
</evidence>
<dbReference type="InterPro" id="IPR005616">
    <property type="entry name" value="CcmH/CycL/Ccl2/NrfF_N"/>
</dbReference>
<comment type="function">
    <text evidence="1">Possible subunit of a heme lyase.</text>
</comment>
<feature type="transmembrane region" description="Helical" evidence="1">
    <location>
        <begin position="98"/>
        <end position="119"/>
    </location>
</feature>
<keyword evidence="1" id="KW-0479">Metal-binding</keyword>
<evidence type="ECO:0000259" key="2">
    <source>
        <dbReference type="Pfam" id="PF03918"/>
    </source>
</evidence>
<feature type="domain" description="CcmH/CycL/Ccl2/NrfF N-terminal" evidence="2">
    <location>
        <begin position="60"/>
        <end position="146"/>
    </location>
</feature>
<dbReference type="EMBL" id="CP012502">
    <property type="protein sequence ID" value="AOM82190.1"/>
    <property type="molecule type" value="Genomic_DNA"/>
</dbReference>
<dbReference type="STRING" id="632773.BBEV_0819"/>
<reference evidence="3 4" key="1">
    <citation type="submission" date="2015-08" db="EMBL/GenBank/DDBJ databases">
        <title>The complete genome sequence of Bacillus beveridgei MLTeJB.</title>
        <authorList>
            <person name="Hanson T.E."/>
            <person name="Mesa C."/>
            <person name="Basesman S.M."/>
            <person name="Oremland R.S."/>
        </authorList>
    </citation>
    <scope>NUCLEOTIDE SEQUENCE [LARGE SCALE GENOMIC DNA]</scope>
    <source>
        <strain evidence="3 4">MLTeJB</strain>
    </source>
</reference>
<evidence type="ECO:0000256" key="1">
    <source>
        <dbReference type="RuleBase" id="RU364112"/>
    </source>
</evidence>
<organism evidence="3 4">
    <name type="scientific">Salisediminibacterium beveridgei</name>
    <dbReference type="NCBI Taxonomy" id="632773"/>
    <lineage>
        <taxon>Bacteria</taxon>
        <taxon>Bacillati</taxon>
        <taxon>Bacillota</taxon>
        <taxon>Bacilli</taxon>
        <taxon>Bacillales</taxon>
        <taxon>Bacillaceae</taxon>
        <taxon>Salisediminibacterium</taxon>
    </lineage>
</organism>
<comment type="similarity">
    <text evidence="1">Belongs to the CcmH/CycL/Ccl2/NrfF family.</text>
</comment>
<keyword evidence="1" id="KW-1133">Transmembrane helix</keyword>
<keyword evidence="1" id="KW-0408">Iron</keyword>